<accession>A0A0C2H5Z9</accession>
<sequence>MSIALQKGGCKDGEADLQRTLIDFSKTAGGDYDQARICREVGVAVHDGMSQCIFGDYDKCARSILPIRDRIYIIGGSNAQRDLFTQTIIHALYQLVRPGHFLKGLCYPRWKKFNQQAVTNQ</sequence>
<protein>
    <submittedName>
        <fullName evidence="1">Uncharacterized protein</fullName>
    </submittedName>
</protein>
<keyword evidence="2" id="KW-1185">Reference proteome</keyword>
<dbReference type="Proteomes" id="UP000054047">
    <property type="component" value="Unassembled WGS sequence"/>
</dbReference>
<dbReference type="AlphaFoldDB" id="A0A0C2H5Z9"/>
<gene>
    <name evidence="1" type="ORF">ANCDUO_02716</name>
</gene>
<name>A0A0C2H5Z9_9BILA</name>
<evidence type="ECO:0000313" key="1">
    <source>
        <dbReference type="EMBL" id="KIH66954.1"/>
    </source>
</evidence>
<reference evidence="1 2" key="1">
    <citation type="submission" date="2013-12" db="EMBL/GenBank/DDBJ databases">
        <title>Draft genome of the parsitic nematode Ancylostoma duodenale.</title>
        <authorList>
            <person name="Mitreva M."/>
        </authorList>
    </citation>
    <scope>NUCLEOTIDE SEQUENCE [LARGE SCALE GENOMIC DNA]</scope>
    <source>
        <strain evidence="1 2">Zhejiang</strain>
    </source>
</reference>
<dbReference type="EMBL" id="KN726895">
    <property type="protein sequence ID" value="KIH66954.1"/>
    <property type="molecule type" value="Genomic_DNA"/>
</dbReference>
<organism evidence="1 2">
    <name type="scientific">Ancylostoma duodenale</name>
    <dbReference type="NCBI Taxonomy" id="51022"/>
    <lineage>
        <taxon>Eukaryota</taxon>
        <taxon>Metazoa</taxon>
        <taxon>Ecdysozoa</taxon>
        <taxon>Nematoda</taxon>
        <taxon>Chromadorea</taxon>
        <taxon>Rhabditida</taxon>
        <taxon>Rhabditina</taxon>
        <taxon>Rhabditomorpha</taxon>
        <taxon>Strongyloidea</taxon>
        <taxon>Ancylostomatidae</taxon>
        <taxon>Ancylostomatinae</taxon>
        <taxon>Ancylostoma</taxon>
    </lineage>
</organism>
<proteinExistence type="predicted"/>
<evidence type="ECO:0000313" key="2">
    <source>
        <dbReference type="Proteomes" id="UP000054047"/>
    </source>
</evidence>
<dbReference type="OrthoDB" id="1427555at2759"/>